<evidence type="ECO:0008006" key="3">
    <source>
        <dbReference type="Google" id="ProtNLM"/>
    </source>
</evidence>
<keyword evidence="2" id="KW-1185">Reference proteome</keyword>
<dbReference type="Proteomes" id="UP000320338">
    <property type="component" value="Unassembled WGS sequence"/>
</dbReference>
<organism evidence="1 2">
    <name type="scientific">Pseudonocardia hydrocarbonoxydans</name>
    <dbReference type="NCBI Taxonomy" id="76726"/>
    <lineage>
        <taxon>Bacteria</taxon>
        <taxon>Bacillati</taxon>
        <taxon>Actinomycetota</taxon>
        <taxon>Actinomycetes</taxon>
        <taxon>Pseudonocardiales</taxon>
        <taxon>Pseudonocardiaceae</taxon>
        <taxon>Pseudonocardia</taxon>
    </lineage>
</organism>
<comment type="caution">
    <text evidence="1">The sequence shown here is derived from an EMBL/GenBank/DDBJ whole genome shotgun (WGS) entry which is preliminary data.</text>
</comment>
<reference evidence="1 2" key="1">
    <citation type="submission" date="2019-06" db="EMBL/GenBank/DDBJ databases">
        <title>Whole genome shotgun sequence of Pseudonocardia hydrocarbonoxydans NBRC 14498.</title>
        <authorList>
            <person name="Hosoyama A."/>
            <person name="Uohara A."/>
            <person name="Ohji S."/>
            <person name="Ichikawa N."/>
        </authorList>
    </citation>
    <scope>NUCLEOTIDE SEQUENCE [LARGE SCALE GENOMIC DNA]</scope>
    <source>
        <strain evidence="1 2">NBRC 14498</strain>
    </source>
</reference>
<proteinExistence type="predicted"/>
<protein>
    <recommendedName>
        <fullName evidence="3">SinR family protein</fullName>
    </recommendedName>
</protein>
<sequence>MSTMLISYDLNSPGQKYDELIKHIKSYGTWCHVLDSTWAVVTTRTASGVRDECLKHIDTSDDLHVVNITGQGSAWYGLSPQISAWLKKHT</sequence>
<gene>
    <name evidence="1" type="ORF">PHY01_52090</name>
</gene>
<dbReference type="RefSeq" id="WP_141282856.1">
    <property type="nucleotide sequence ID" value="NZ_BAAARZ010000086.1"/>
</dbReference>
<accession>A0A4Y3WZP2</accession>
<dbReference type="OrthoDB" id="2656750at2"/>
<dbReference type="EMBL" id="BJNG01000069">
    <property type="protein sequence ID" value="GEC22926.1"/>
    <property type="molecule type" value="Genomic_DNA"/>
</dbReference>
<evidence type="ECO:0000313" key="2">
    <source>
        <dbReference type="Proteomes" id="UP000320338"/>
    </source>
</evidence>
<dbReference type="AlphaFoldDB" id="A0A4Y3WZP2"/>
<name>A0A4Y3WZP2_9PSEU</name>
<evidence type="ECO:0000313" key="1">
    <source>
        <dbReference type="EMBL" id="GEC22926.1"/>
    </source>
</evidence>